<sequence length="215" mass="23758">MIKCTNAGRQAEDSLFLATPADLDAIQLTDSIFKGCSIESSVVCYHQFQLSNMQPALITTSNDVAGLGFRANVANPAPLPSIILSILGPFATQIACKQSKPRNVGNYTEIQVELIYRPSAMQMRTFYKAFEYSLHHEVFTRFCSYKFNTSLVLSEPITTITARVLGVQEGSILPNPPSEVIAEMEMRKLTEVEVMLDYQKDPEPNPKHKPGGNGP</sequence>
<proteinExistence type="predicted"/>
<protein>
    <submittedName>
        <fullName evidence="1">Uncharacterized protein</fullName>
    </submittedName>
</protein>
<dbReference type="Proteomes" id="UP000309997">
    <property type="component" value="Unassembled WGS sequence"/>
</dbReference>
<gene>
    <name evidence="1" type="ORF">D5086_000779</name>
</gene>
<evidence type="ECO:0000313" key="1">
    <source>
        <dbReference type="EMBL" id="KAL3609759.1"/>
    </source>
</evidence>
<keyword evidence="2" id="KW-1185">Reference proteome</keyword>
<reference evidence="1 2" key="1">
    <citation type="journal article" date="2024" name="Plant Biotechnol. J.">
        <title>Genome and CRISPR/Cas9 system of a widespread forest tree (Populus alba) in the world.</title>
        <authorList>
            <person name="Liu Y.J."/>
            <person name="Jiang P.F."/>
            <person name="Han X.M."/>
            <person name="Li X.Y."/>
            <person name="Wang H.M."/>
            <person name="Wang Y.J."/>
            <person name="Wang X.X."/>
            <person name="Zeng Q.Y."/>
        </authorList>
    </citation>
    <scope>NUCLEOTIDE SEQUENCE [LARGE SCALE GENOMIC DNA]</scope>
    <source>
        <strain evidence="2">cv. PAL-ZL1</strain>
    </source>
</reference>
<evidence type="ECO:0000313" key="2">
    <source>
        <dbReference type="Proteomes" id="UP000309997"/>
    </source>
</evidence>
<name>A0ACC4CY75_POPAL</name>
<organism evidence="1 2">
    <name type="scientific">Populus alba</name>
    <name type="common">White poplar</name>
    <dbReference type="NCBI Taxonomy" id="43335"/>
    <lineage>
        <taxon>Eukaryota</taxon>
        <taxon>Viridiplantae</taxon>
        <taxon>Streptophyta</taxon>
        <taxon>Embryophyta</taxon>
        <taxon>Tracheophyta</taxon>
        <taxon>Spermatophyta</taxon>
        <taxon>Magnoliopsida</taxon>
        <taxon>eudicotyledons</taxon>
        <taxon>Gunneridae</taxon>
        <taxon>Pentapetalae</taxon>
        <taxon>rosids</taxon>
        <taxon>fabids</taxon>
        <taxon>Malpighiales</taxon>
        <taxon>Salicaceae</taxon>
        <taxon>Saliceae</taxon>
        <taxon>Populus</taxon>
    </lineage>
</organism>
<comment type="caution">
    <text evidence="1">The sequence shown here is derived from an EMBL/GenBank/DDBJ whole genome shotgun (WGS) entry which is preliminary data.</text>
</comment>
<accession>A0ACC4CY75</accession>
<dbReference type="EMBL" id="RCHU02000001">
    <property type="protein sequence ID" value="KAL3609759.1"/>
    <property type="molecule type" value="Genomic_DNA"/>
</dbReference>